<sequence>MASFQNIALLGKGMLGSAIVEQLINSGFTVTLLSRDPSNVKGVPSGVQVLQVDYSSKDSLVKALKGQDVAIATLGTAGLPGQRLIIDASIEAGVKRYIPSDFGSFTTDPNARDLPLVRGLTEIQDYLAEKADAGAIEYTIFSTGAFLDYVLASPLISDLKNHSMELYDQGVNAFSSTSVSTIGKAIANSLKVPDATKNRKLRIHEIVLTQAKILELGKKNSPPGTEWKVSHADAQEVLTQAIEKAKKDPTDSSVVYPMIKAGLLGGKYRAAYDTVDNELLGIRALTDEEFEAKIAAIV</sequence>
<evidence type="ECO:0000256" key="3">
    <source>
        <dbReference type="ARBA" id="ARBA00023002"/>
    </source>
</evidence>
<dbReference type="Gene3D" id="3.40.50.720">
    <property type="entry name" value="NAD(P)-binding Rossmann-like Domain"/>
    <property type="match status" value="1"/>
</dbReference>
<reference evidence="5 6" key="1">
    <citation type="submission" date="2015-09" db="EMBL/GenBank/DDBJ databases">
        <title>Draft genome of a European isolate of the apple canker pathogen Neonectria ditissima.</title>
        <authorList>
            <person name="Gomez-Cortecero A."/>
            <person name="Harrison R.J."/>
            <person name="Armitage A.D."/>
        </authorList>
    </citation>
    <scope>NUCLEOTIDE SEQUENCE [LARGE SCALE GENOMIC DNA]</scope>
    <source>
        <strain evidence="5 6">R09/05</strain>
    </source>
</reference>
<keyword evidence="3" id="KW-0560">Oxidoreductase</keyword>
<dbReference type="Gene3D" id="3.90.25.10">
    <property type="entry name" value="UDP-galactose 4-epimerase, domain 1"/>
    <property type="match status" value="1"/>
</dbReference>
<evidence type="ECO:0000259" key="4">
    <source>
        <dbReference type="Pfam" id="PF13460"/>
    </source>
</evidence>
<proteinExistence type="inferred from homology"/>
<dbReference type="InterPro" id="IPR036291">
    <property type="entry name" value="NAD(P)-bd_dom_sf"/>
</dbReference>
<dbReference type="PANTHER" id="PTHR47706:SF1">
    <property type="entry name" value="CIPA-LIKE, PUTATIVE (AFU_ORTHOLOGUE AFUA_1G12460)-RELATED"/>
    <property type="match status" value="1"/>
</dbReference>
<name>A0A0N8H640_9HYPO</name>
<dbReference type="GO" id="GO:0016491">
    <property type="term" value="F:oxidoreductase activity"/>
    <property type="evidence" value="ECO:0007669"/>
    <property type="project" value="UniProtKB-KW"/>
</dbReference>
<dbReference type="CDD" id="cd05259">
    <property type="entry name" value="PCBER_SDR_a"/>
    <property type="match status" value="1"/>
</dbReference>
<dbReference type="AlphaFoldDB" id="A0A0N8H640"/>
<evidence type="ECO:0000256" key="2">
    <source>
        <dbReference type="ARBA" id="ARBA00022857"/>
    </source>
</evidence>
<protein>
    <recommendedName>
        <fullName evidence="4">NAD(P)-binding domain-containing protein</fullName>
    </recommendedName>
</protein>
<accession>A0A0N8H640</accession>
<dbReference type="OrthoDB" id="9974981at2759"/>
<feature type="domain" description="NAD(P)-binding" evidence="4">
    <location>
        <begin position="12"/>
        <end position="154"/>
    </location>
</feature>
<dbReference type="Pfam" id="PF13460">
    <property type="entry name" value="NAD_binding_10"/>
    <property type="match status" value="1"/>
</dbReference>
<evidence type="ECO:0000313" key="6">
    <source>
        <dbReference type="Proteomes" id="UP000050424"/>
    </source>
</evidence>
<keyword evidence="6" id="KW-1185">Reference proteome</keyword>
<keyword evidence="2" id="KW-0521">NADP</keyword>
<dbReference type="PANTHER" id="PTHR47706">
    <property type="entry name" value="NMRA-LIKE FAMILY PROTEIN"/>
    <property type="match status" value="1"/>
</dbReference>
<comment type="similarity">
    <text evidence="1">Belongs to the NmrA-type oxidoreductase family. Isoflavone reductase subfamily.</text>
</comment>
<comment type="caution">
    <text evidence="5">The sequence shown here is derived from an EMBL/GenBank/DDBJ whole genome shotgun (WGS) entry which is preliminary data.</text>
</comment>
<dbReference type="InterPro" id="IPR051609">
    <property type="entry name" value="NmrA/Isoflavone_reductase-like"/>
</dbReference>
<organism evidence="5 6">
    <name type="scientific">Neonectria ditissima</name>
    <dbReference type="NCBI Taxonomy" id="78410"/>
    <lineage>
        <taxon>Eukaryota</taxon>
        <taxon>Fungi</taxon>
        <taxon>Dikarya</taxon>
        <taxon>Ascomycota</taxon>
        <taxon>Pezizomycotina</taxon>
        <taxon>Sordariomycetes</taxon>
        <taxon>Hypocreomycetidae</taxon>
        <taxon>Hypocreales</taxon>
        <taxon>Nectriaceae</taxon>
        <taxon>Neonectria</taxon>
    </lineage>
</organism>
<gene>
    <name evidence="5" type="ORF">AK830_g8619</name>
</gene>
<evidence type="ECO:0000256" key="1">
    <source>
        <dbReference type="ARBA" id="ARBA00005725"/>
    </source>
</evidence>
<evidence type="ECO:0000313" key="5">
    <source>
        <dbReference type="EMBL" id="KPM37908.1"/>
    </source>
</evidence>
<dbReference type="InterPro" id="IPR045312">
    <property type="entry name" value="PCBER-like"/>
</dbReference>
<dbReference type="EMBL" id="LKCW01000149">
    <property type="protein sequence ID" value="KPM37908.1"/>
    <property type="molecule type" value="Genomic_DNA"/>
</dbReference>
<dbReference type="SUPFAM" id="SSF51735">
    <property type="entry name" value="NAD(P)-binding Rossmann-fold domains"/>
    <property type="match status" value="1"/>
</dbReference>
<dbReference type="STRING" id="78410.A0A0N8H640"/>
<dbReference type="Proteomes" id="UP000050424">
    <property type="component" value="Unassembled WGS sequence"/>
</dbReference>
<dbReference type="InterPro" id="IPR016040">
    <property type="entry name" value="NAD(P)-bd_dom"/>
</dbReference>